<protein>
    <submittedName>
        <fullName evidence="1">Uncharacterized protein</fullName>
    </submittedName>
</protein>
<dbReference type="RefSeq" id="XP_001592145.1">
    <property type="nucleotide sequence ID" value="XM_001592095.1"/>
</dbReference>
<name>A7EM37_SCLS1</name>
<dbReference type="KEGG" id="ssl:SS1G_06384"/>
<organism evidence="1 2">
    <name type="scientific">Sclerotinia sclerotiorum (strain ATCC 18683 / 1980 / Ss-1)</name>
    <name type="common">White mold</name>
    <name type="synonym">Whetzelinia sclerotiorum</name>
    <dbReference type="NCBI Taxonomy" id="665079"/>
    <lineage>
        <taxon>Eukaryota</taxon>
        <taxon>Fungi</taxon>
        <taxon>Dikarya</taxon>
        <taxon>Ascomycota</taxon>
        <taxon>Pezizomycotina</taxon>
        <taxon>Leotiomycetes</taxon>
        <taxon>Helotiales</taxon>
        <taxon>Sclerotiniaceae</taxon>
        <taxon>Sclerotinia</taxon>
    </lineage>
</organism>
<reference evidence="2" key="1">
    <citation type="journal article" date="2011" name="PLoS Genet.">
        <title>Genomic analysis of the necrotrophic fungal pathogens Sclerotinia sclerotiorum and Botrytis cinerea.</title>
        <authorList>
            <person name="Amselem J."/>
            <person name="Cuomo C.A."/>
            <person name="van Kan J.A."/>
            <person name="Viaud M."/>
            <person name="Benito E.P."/>
            <person name="Couloux A."/>
            <person name="Coutinho P.M."/>
            <person name="de Vries R.P."/>
            <person name="Dyer P.S."/>
            <person name="Fillinger S."/>
            <person name="Fournier E."/>
            <person name="Gout L."/>
            <person name="Hahn M."/>
            <person name="Kohn L."/>
            <person name="Lapalu N."/>
            <person name="Plummer K.M."/>
            <person name="Pradier J.M."/>
            <person name="Quevillon E."/>
            <person name="Sharon A."/>
            <person name="Simon A."/>
            <person name="ten Have A."/>
            <person name="Tudzynski B."/>
            <person name="Tudzynski P."/>
            <person name="Wincker P."/>
            <person name="Andrew M."/>
            <person name="Anthouard V."/>
            <person name="Beever R.E."/>
            <person name="Beffa R."/>
            <person name="Benoit I."/>
            <person name="Bouzid O."/>
            <person name="Brault B."/>
            <person name="Chen Z."/>
            <person name="Choquer M."/>
            <person name="Collemare J."/>
            <person name="Cotton P."/>
            <person name="Danchin E.G."/>
            <person name="Da Silva C."/>
            <person name="Gautier A."/>
            <person name="Giraud C."/>
            <person name="Giraud T."/>
            <person name="Gonzalez C."/>
            <person name="Grossetete S."/>
            <person name="Guldener U."/>
            <person name="Henrissat B."/>
            <person name="Howlett B.J."/>
            <person name="Kodira C."/>
            <person name="Kretschmer M."/>
            <person name="Lappartient A."/>
            <person name="Leroch M."/>
            <person name="Levis C."/>
            <person name="Mauceli E."/>
            <person name="Neuveglise C."/>
            <person name="Oeser B."/>
            <person name="Pearson M."/>
            <person name="Poulain J."/>
            <person name="Poussereau N."/>
            <person name="Quesneville H."/>
            <person name="Rascle C."/>
            <person name="Schumacher J."/>
            <person name="Segurens B."/>
            <person name="Sexton A."/>
            <person name="Silva E."/>
            <person name="Sirven C."/>
            <person name="Soanes D.M."/>
            <person name="Talbot N.J."/>
            <person name="Templeton M."/>
            <person name="Yandava C."/>
            <person name="Yarden O."/>
            <person name="Zeng Q."/>
            <person name="Rollins J.A."/>
            <person name="Lebrun M.H."/>
            <person name="Dickman M."/>
        </authorList>
    </citation>
    <scope>NUCLEOTIDE SEQUENCE [LARGE SCALE GENOMIC DNA]</scope>
    <source>
        <strain evidence="2">ATCC 18683 / 1980 / Ss-1</strain>
    </source>
</reference>
<dbReference type="GeneID" id="5488464"/>
<sequence>MWGLKTYIRGSCKIRGHASAHSMWNLESGIWSLESGVVGNETCMPGVSVDGAGFQGFFVGFGRRFYVPE</sequence>
<evidence type="ECO:0000313" key="2">
    <source>
        <dbReference type="Proteomes" id="UP000001312"/>
    </source>
</evidence>
<gene>
    <name evidence="1" type="ORF">SS1G_06384</name>
</gene>
<dbReference type="InParanoid" id="A7EM37"/>
<accession>A7EM37</accession>
<dbReference type="AlphaFoldDB" id="A7EM37"/>
<proteinExistence type="predicted"/>
<dbReference type="EMBL" id="CH476628">
    <property type="protein sequence ID" value="EDO03903.1"/>
    <property type="molecule type" value="Genomic_DNA"/>
</dbReference>
<dbReference type="Proteomes" id="UP000001312">
    <property type="component" value="Unassembled WGS sequence"/>
</dbReference>
<keyword evidence="2" id="KW-1185">Reference proteome</keyword>
<evidence type="ECO:0000313" key="1">
    <source>
        <dbReference type="EMBL" id="EDO03903.1"/>
    </source>
</evidence>